<dbReference type="SMART" id="SM00028">
    <property type="entry name" value="TPR"/>
    <property type="match status" value="3"/>
</dbReference>
<dbReference type="Proteomes" id="UP000033961">
    <property type="component" value="Chromosome I"/>
</dbReference>
<evidence type="ECO:0000256" key="1">
    <source>
        <dbReference type="ARBA" id="ARBA00022737"/>
    </source>
</evidence>
<dbReference type="PANTHER" id="PTHR44943">
    <property type="entry name" value="CELLULOSE SYNTHASE OPERON PROTEIN C"/>
    <property type="match status" value="1"/>
</dbReference>
<dbReference type="SUPFAM" id="SSF48452">
    <property type="entry name" value="TPR-like"/>
    <property type="match status" value="1"/>
</dbReference>
<dbReference type="AlphaFoldDB" id="A0A2P1QQW9"/>
<dbReference type="InterPro" id="IPR011990">
    <property type="entry name" value="TPR-like_helical_dom_sf"/>
</dbReference>
<keyword evidence="2 3" id="KW-0802">TPR repeat</keyword>
<name>A0A2P1QQW9_9LEPT</name>
<evidence type="ECO:0000313" key="5">
    <source>
        <dbReference type="Proteomes" id="UP000033961"/>
    </source>
</evidence>
<dbReference type="PANTHER" id="PTHR44943:SF8">
    <property type="entry name" value="TPR REPEAT-CONTAINING PROTEIN MJ0263"/>
    <property type="match status" value="1"/>
</dbReference>
<protein>
    <submittedName>
        <fullName evidence="4">Tetratricopeptide repeat protein</fullName>
    </submittedName>
</protein>
<dbReference type="Gene3D" id="1.25.40.10">
    <property type="entry name" value="Tetratricopeptide repeat domain"/>
    <property type="match status" value="1"/>
</dbReference>
<reference evidence="4 5" key="1">
    <citation type="journal article" date="2015" name="Genome Announc.">
        <title>Draft Genome Sequences of Leptospira santarosai Strains U160, U164, and U233, Isolated from Asymptomatic Cattle.</title>
        <authorList>
            <person name="Kremer F.S."/>
            <person name="Eslabao M.R."/>
            <person name="Provisor M."/>
            <person name="Woloski R.D."/>
            <person name="Ramires O.V."/>
            <person name="Moreno L.Z."/>
            <person name="Moreno A.M."/>
            <person name="Hamond C."/>
            <person name="Lilenbaum W."/>
            <person name="Dellagostin O.A."/>
        </authorList>
    </citation>
    <scope>NUCLEOTIDE SEQUENCE [LARGE SCALE GENOMIC DNA]</scope>
    <source>
        <strain evidence="4 5">U160</strain>
    </source>
</reference>
<feature type="repeat" description="TPR" evidence="3">
    <location>
        <begin position="186"/>
        <end position="219"/>
    </location>
</feature>
<organism evidence="4 5">
    <name type="scientific">Leptospira santarosai</name>
    <dbReference type="NCBI Taxonomy" id="28183"/>
    <lineage>
        <taxon>Bacteria</taxon>
        <taxon>Pseudomonadati</taxon>
        <taxon>Spirochaetota</taxon>
        <taxon>Spirochaetia</taxon>
        <taxon>Leptospirales</taxon>
        <taxon>Leptospiraceae</taxon>
        <taxon>Leptospira</taxon>
    </lineage>
</organism>
<sequence length="414" mass="47488">MKKLEIMAFHTIISLIFIYLPLTQIDAESKNELFESTKTTDDIKLKISQYIKDKKYNSAFQFLKAKDPENKNIDLVLLKEDLALNYFVNSLMHQGFAFKDLEKTESIFSVRGSEGNYVMYSFPIDKIIQGLLKIEPNHCLLNRGLGDFYFEVSSKYGENWFLKGDELFKAIESPYLKTVQLGCADAFVFNWLGHQASQREDYNLSIKNFQQALTLKPEYPYANYGIAYSLIKIKKVEEALGFALNAYSQFETQKGKGDASRLLGLIYSELKNDPKAMEYLELSNKITPNHYGTLGGLVDVYARIAQPKLKRSMNEFFNLAPKNPTIYNNLYEICSSNGRLDDLVNFYKEKLLRKENDEIIDGSLNFYIGQIYLARDKALAKKHLIQARNTFSKIYAKSHEVFIAIDQGLASASQ</sequence>
<keyword evidence="1" id="KW-0677">Repeat</keyword>
<evidence type="ECO:0000256" key="2">
    <source>
        <dbReference type="ARBA" id="ARBA00022803"/>
    </source>
</evidence>
<gene>
    <name evidence="4" type="ORF">XB16_0963</name>
</gene>
<dbReference type="EMBL" id="CP027843">
    <property type="protein sequence ID" value="AVQ11298.1"/>
    <property type="molecule type" value="Genomic_DNA"/>
</dbReference>
<evidence type="ECO:0000313" key="4">
    <source>
        <dbReference type="EMBL" id="AVQ11298.1"/>
    </source>
</evidence>
<dbReference type="PROSITE" id="PS50005">
    <property type="entry name" value="TPR"/>
    <property type="match status" value="1"/>
</dbReference>
<dbReference type="InterPro" id="IPR051685">
    <property type="entry name" value="Ycf3/AcsC/BcsC/TPR_MFPF"/>
</dbReference>
<proteinExistence type="predicted"/>
<evidence type="ECO:0000256" key="3">
    <source>
        <dbReference type="PROSITE-ProRule" id="PRU00339"/>
    </source>
</evidence>
<accession>A0A2P1QQW9</accession>
<dbReference type="InterPro" id="IPR019734">
    <property type="entry name" value="TPR_rpt"/>
</dbReference>